<dbReference type="SUPFAM" id="SSF52440">
    <property type="entry name" value="PreATP-grasp domain"/>
    <property type="match status" value="1"/>
</dbReference>
<dbReference type="KEGG" id="cchl:FPL14_21310"/>
<keyword evidence="5" id="KW-0460">Magnesium</keyword>
<evidence type="ECO:0000313" key="8">
    <source>
        <dbReference type="Proteomes" id="UP000515679"/>
    </source>
</evidence>
<name>A0A7G5C2J4_9BACL</name>
<dbReference type="InterPro" id="IPR016185">
    <property type="entry name" value="PreATP-grasp_dom_sf"/>
</dbReference>
<gene>
    <name evidence="7" type="ORF">FPL14_21310</name>
</gene>
<dbReference type="Proteomes" id="UP000515679">
    <property type="component" value="Chromosome"/>
</dbReference>
<dbReference type="GO" id="GO:0005524">
    <property type="term" value="F:ATP binding"/>
    <property type="evidence" value="ECO:0007669"/>
    <property type="project" value="UniProtKB-KW"/>
</dbReference>
<sequence>MRKMHHLELTHDEVFREEIADAIPYHRMYGKEYCLPSFMLYTREEAARIATAAQRVNEIYEKALRFAQRYLPDDFFERFLGIPAPLISPARVEVPYHGVSRQDWILNGDQMKCIENNSDTPSGIPEAAWLAGALIGRYSSFGNPSEGMRAAIQDAFRLLLDDCRQRGLTGTIAFSCYDWHVEDRTNTLYVMEAVRELGYDVAYVPLEKLEVVPDDGLYCDGTRIEVLYRLYPLEYLVHDREEASDYPIGEELLRLVGQGKLGLINPVQSIITQSKGFMALIWSLYERNHLTEEAVGFKLFSTEQCEWIESYLLPTYYEKSVFEATGSPYVSKGYWGREGKGVTLFDSGGDISSAPGWKEDEDSEVREYYENQPKIYQLRCEMEDAEVPTENGNYSGFVLTGAYVIGGRFAGILPRIGEAVTGDMAYYCPAAIETKEES</sequence>
<keyword evidence="1" id="KW-0436">Ligase</keyword>
<proteinExistence type="predicted"/>
<dbReference type="Pfam" id="PF03738">
    <property type="entry name" value="GSP_synth"/>
    <property type="match status" value="1"/>
</dbReference>
<evidence type="ECO:0000256" key="4">
    <source>
        <dbReference type="ARBA" id="ARBA00022840"/>
    </source>
</evidence>
<dbReference type="SUPFAM" id="SSF56059">
    <property type="entry name" value="Glutathione synthetase ATP-binding domain-like"/>
    <property type="match status" value="1"/>
</dbReference>
<dbReference type="Gene3D" id="3.30.1490.330">
    <property type="match status" value="1"/>
</dbReference>
<keyword evidence="8" id="KW-1185">Reference proteome</keyword>
<keyword evidence="4" id="KW-0067">ATP-binding</keyword>
<keyword evidence="3" id="KW-0547">Nucleotide-binding</keyword>
<evidence type="ECO:0000256" key="3">
    <source>
        <dbReference type="ARBA" id="ARBA00022741"/>
    </source>
</evidence>
<dbReference type="GO" id="GO:0046872">
    <property type="term" value="F:metal ion binding"/>
    <property type="evidence" value="ECO:0007669"/>
    <property type="project" value="UniProtKB-KW"/>
</dbReference>
<evidence type="ECO:0000259" key="6">
    <source>
        <dbReference type="Pfam" id="PF03738"/>
    </source>
</evidence>
<dbReference type="EMBL" id="CP041969">
    <property type="protein sequence ID" value="QMV43428.1"/>
    <property type="molecule type" value="Genomic_DNA"/>
</dbReference>
<reference evidence="7 8" key="1">
    <citation type="submission" date="2019-07" db="EMBL/GenBank/DDBJ databases">
        <authorList>
            <person name="Kim J.K."/>
            <person name="Cheong H.-M."/>
            <person name="Choi Y."/>
            <person name="Hwang K.J."/>
            <person name="Lee S."/>
            <person name="Choi C."/>
        </authorList>
    </citation>
    <scope>NUCLEOTIDE SEQUENCE [LARGE SCALE GENOMIC DNA]</scope>
    <source>
        <strain evidence="7 8">KS 22</strain>
    </source>
</reference>
<evidence type="ECO:0000256" key="2">
    <source>
        <dbReference type="ARBA" id="ARBA00022723"/>
    </source>
</evidence>
<keyword evidence="2" id="KW-0479">Metal-binding</keyword>
<evidence type="ECO:0000256" key="5">
    <source>
        <dbReference type="ARBA" id="ARBA00022842"/>
    </source>
</evidence>
<evidence type="ECO:0000256" key="1">
    <source>
        <dbReference type="ARBA" id="ARBA00022598"/>
    </source>
</evidence>
<organism evidence="7 8">
    <name type="scientific">Cohnella cholangitidis</name>
    <dbReference type="NCBI Taxonomy" id="2598458"/>
    <lineage>
        <taxon>Bacteria</taxon>
        <taxon>Bacillati</taxon>
        <taxon>Bacillota</taxon>
        <taxon>Bacilli</taxon>
        <taxon>Bacillales</taxon>
        <taxon>Paenibacillaceae</taxon>
        <taxon>Cohnella</taxon>
    </lineage>
</organism>
<feature type="domain" description="Glutathionylspermidine synthase pre-ATP-grasp-like" evidence="6">
    <location>
        <begin position="25"/>
        <end position="432"/>
    </location>
</feature>
<protein>
    <submittedName>
        <fullName evidence="7">Glutathionylspermidine synthase family protein</fullName>
    </submittedName>
</protein>
<dbReference type="RefSeq" id="WP_182299664.1">
    <property type="nucleotide sequence ID" value="NZ_CP041969.1"/>
</dbReference>
<dbReference type="InterPro" id="IPR005494">
    <property type="entry name" value="GSPS_pre-ATP-grasp-like_dom"/>
</dbReference>
<dbReference type="AlphaFoldDB" id="A0A7G5C2J4"/>
<dbReference type="GO" id="GO:0016874">
    <property type="term" value="F:ligase activity"/>
    <property type="evidence" value="ECO:0007669"/>
    <property type="project" value="UniProtKB-KW"/>
</dbReference>
<accession>A0A7G5C2J4</accession>
<evidence type="ECO:0000313" key="7">
    <source>
        <dbReference type="EMBL" id="QMV43428.1"/>
    </source>
</evidence>